<dbReference type="GO" id="GO:0009401">
    <property type="term" value="P:phosphoenolpyruvate-dependent sugar phosphotransferase system"/>
    <property type="evidence" value="ECO:0007669"/>
    <property type="project" value="UniProtKB-KW"/>
</dbReference>
<keyword evidence="8" id="KW-0418">Kinase</keyword>
<dbReference type="CDD" id="cd00212">
    <property type="entry name" value="PTS_IIB_glc"/>
    <property type="match status" value="1"/>
</dbReference>
<keyword evidence="4" id="KW-0762">Sugar transport</keyword>
<comment type="subcellular location">
    <subcellularLocation>
        <location evidence="1">Cell membrane</location>
        <topology evidence="1">Multi-pass membrane protein</topology>
    </subcellularLocation>
</comment>
<dbReference type="GO" id="GO:0016301">
    <property type="term" value="F:kinase activity"/>
    <property type="evidence" value="ECO:0007669"/>
    <property type="project" value="UniProtKB-KW"/>
</dbReference>
<keyword evidence="7 12" id="KW-0812">Transmembrane</keyword>
<evidence type="ECO:0000256" key="10">
    <source>
        <dbReference type="ARBA" id="ARBA00023136"/>
    </source>
</evidence>
<reference evidence="14 15" key="1">
    <citation type="submission" date="2016-10" db="EMBL/GenBank/DDBJ databases">
        <authorList>
            <person name="Varghese N."/>
            <person name="Submissions S."/>
        </authorList>
    </citation>
    <scope>NUCLEOTIDE SEQUENCE [LARGE SCALE GENOMIC DNA]</scope>
    <source>
        <strain evidence="14 15">DSM 20586</strain>
    </source>
</reference>
<evidence type="ECO:0000256" key="2">
    <source>
        <dbReference type="ARBA" id="ARBA00022448"/>
    </source>
</evidence>
<evidence type="ECO:0000256" key="7">
    <source>
        <dbReference type="ARBA" id="ARBA00022692"/>
    </source>
</evidence>
<evidence type="ECO:0000256" key="11">
    <source>
        <dbReference type="PROSITE-ProRule" id="PRU00421"/>
    </source>
</evidence>
<keyword evidence="2" id="KW-0813">Transport</keyword>
<dbReference type="PROSITE" id="PS51098">
    <property type="entry name" value="PTS_EIIB_TYPE_1"/>
    <property type="match status" value="1"/>
</dbReference>
<keyword evidence="6" id="KW-0598">Phosphotransferase system</keyword>
<dbReference type="GO" id="GO:0008982">
    <property type="term" value="F:protein-N(PI)-phosphohistidine-sugar phosphotransferase activity"/>
    <property type="evidence" value="ECO:0007669"/>
    <property type="project" value="InterPro"/>
</dbReference>
<dbReference type="GO" id="GO:0015771">
    <property type="term" value="P:trehalose transport"/>
    <property type="evidence" value="ECO:0007669"/>
    <property type="project" value="TreeGrafter"/>
</dbReference>
<dbReference type="AlphaFoldDB" id="A0AB38A888"/>
<evidence type="ECO:0000259" key="13">
    <source>
        <dbReference type="PROSITE" id="PS51098"/>
    </source>
</evidence>
<dbReference type="PROSITE" id="PS01035">
    <property type="entry name" value="PTS_EIIB_TYPE_1_CYS"/>
    <property type="match status" value="1"/>
</dbReference>
<dbReference type="RefSeq" id="WP_162261127.1">
    <property type="nucleotide sequence ID" value="NZ_FNSH01000002.1"/>
</dbReference>
<keyword evidence="5" id="KW-0808">Transferase</keyword>
<feature type="domain" description="PTS EIIB type-1" evidence="13">
    <location>
        <begin position="4"/>
        <end position="86"/>
    </location>
</feature>
<evidence type="ECO:0000313" key="14">
    <source>
        <dbReference type="EMBL" id="SEC23332.1"/>
    </source>
</evidence>
<keyword evidence="3" id="KW-1003">Cell membrane</keyword>
<dbReference type="InterPro" id="IPR018113">
    <property type="entry name" value="PTrfase_EIIB_Cys"/>
</dbReference>
<evidence type="ECO:0000256" key="8">
    <source>
        <dbReference type="ARBA" id="ARBA00022777"/>
    </source>
</evidence>
<dbReference type="Gene3D" id="3.30.1360.60">
    <property type="entry name" value="Glucose permease domain IIB"/>
    <property type="match status" value="1"/>
</dbReference>
<feature type="active site" description="Phosphocysteine intermediate; for EIIB activity" evidence="11">
    <location>
        <position position="26"/>
    </location>
</feature>
<dbReference type="GO" id="GO:0005886">
    <property type="term" value="C:plasma membrane"/>
    <property type="evidence" value="ECO:0007669"/>
    <property type="project" value="UniProtKB-SubCell"/>
</dbReference>
<dbReference type="FunFam" id="3.30.1360.60:FF:000001">
    <property type="entry name" value="PTS system glucose-specific IIBC component PtsG"/>
    <property type="match status" value="1"/>
</dbReference>
<evidence type="ECO:0000256" key="12">
    <source>
        <dbReference type="SAM" id="Phobius"/>
    </source>
</evidence>
<keyword evidence="10 12" id="KW-0472">Membrane</keyword>
<dbReference type="SUPFAM" id="SSF55604">
    <property type="entry name" value="Glucose permease domain IIB"/>
    <property type="match status" value="1"/>
</dbReference>
<evidence type="ECO:0000256" key="6">
    <source>
        <dbReference type="ARBA" id="ARBA00022683"/>
    </source>
</evidence>
<evidence type="ECO:0000256" key="4">
    <source>
        <dbReference type="ARBA" id="ARBA00022597"/>
    </source>
</evidence>
<dbReference type="InterPro" id="IPR001996">
    <property type="entry name" value="PTS_IIB_1"/>
</dbReference>
<comment type="caution">
    <text evidence="14">The sequence shown here is derived from an EMBL/GenBank/DDBJ whole genome shotgun (WGS) entry which is preliminary data.</text>
</comment>
<sequence>MDFQQLAKQVVEDIGGKDNIQSLTHCVTRLRFKLKDRSLADKEAVSRIKGVINVVEQGGQFQVVIGNEVTKAYDAVVELTGIQGQAIDVVEKDDLKVKGKFLDIVIDLVTSIFTPIMPSLIGGGMIRALLMILLQVGVLQETSGAYIVINEIMLLSFHFYRFTLLFVQPIALNVMRC</sequence>
<evidence type="ECO:0000256" key="9">
    <source>
        <dbReference type="ARBA" id="ARBA00022989"/>
    </source>
</evidence>
<evidence type="ECO:0000256" key="3">
    <source>
        <dbReference type="ARBA" id="ARBA00022475"/>
    </source>
</evidence>
<dbReference type="Pfam" id="PF00367">
    <property type="entry name" value="PTS_EIIB"/>
    <property type="match status" value="1"/>
</dbReference>
<dbReference type="Proteomes" id="UP000183687">
    <property type="component" value="Unassembled WGS sequence"/>
</dbReference>
<dbReference type="PANTHER" id="PTHR30175">
    <property type="entry name" value="PHOSPHOTRANSFERASE SYSTEM TRANSPORT PROTEIN"/>
    <property type="match status" value="1"/>
</dbReference>
<organism evidence="14 15">
    <name type="scientific">Atopobium minutum</name>
    <dbReference type="NCBI Taxonomy" id="1381"/>
    <lineage>
        <taxon>Bacteria</taxon>
        <taxon>Bacillati</taxon>
        <taxon>Actinomycetota</taxon>
        <taxon>Coriobacteriia</taxon>
        <taxon>Coriobacteriales</taxon>
        <taxon>Atopobiaceae</taxon>
        <taxon>Atopobium</taxon>
    </lineage>
</organism>
<dbReference type="InterPro" id="IPR050558">
    <property type="entry name" value="PTS_Sugar-Specific_Components"/>
</dbReference>
<dbReference type="InterPro" id="IPR036878">
    <property type="entry name" value="Glu_permease_IIB"/>
</dbReference>
<proteinExistence type="predicted"/>
<gene>
    <name evidence="14" type="ORF">SAMN04489746_1522</name>
</gene>
<evidence type="ECO:0000256" key="5">
    <source>
        <dbReference type="ARBA" id="ARBA00022679"/>
    </source>
</evidence>
<evidence type="ECO:0000313" key="15">
    <source>
        <dbReference type="Proteomes" id="UP000183687"/>
    </source>
</evidence>
<accession>A0AB38A888</accession>
<feature type="transmembrane region" description="Helical" evidence="12">
    <location>
        <begin position="145"/>
        <end position="167"/>
    </location>
</feature>
<dbReference type="PANTHER" id="PTHR30175:SF1">
    <property type="entry name" value="PTS SYSTEM ARBUTIN-, CELLOBIOSE-, AND SALICIN-SPECIFIC EIIBC COMPONENT-RELATED"/>
    <property type="match status" value="1"/>
</dbReference>
<name>A0AB38A888_9ACTN</name>
<keyword evidence="9 12" id="KW-1133">Transmembrane helix</keyword>
<dbReference type="GO" id="GO:0090589">
    <property type="term" value="F:protein-phosphocysteine-trehalose phosphotransferase system transporter activity"/>
    <property type="evidence" value="ECO:0007669"/>
    <property type="project" value="TreeGrafter"/>
</dbReference>
<dbReference type="EMBL" id="FNSH01000002">
    <property type="protein sequence ID" value="SEC23332.1"/>
    <property type="molecule type" value="Genomic_DNA"/>
</dbReference>
<protein>
    <submittedName>
        <fullName evidence="14">PTS system, glucose-like IIB component</fullName>
    </submittedName>
</protein>
<evidence type="ECO:0000256" key="1">
    <source>
        <dbReference type="ARBA" id="ARBA00004651"/>
    </source>
</evidence>